<dbReference type="InterPro" id="IPR009242">
    <property type="entry name" value="DUF896"/>
</dbReference>
<dbReference type="PANTHER" id="PTHR37300:SF1">
    <property type="entry name" value="UPF0291 PROTEIN YNZC"/>
    <property type="match status" value="1"/>
</dbReference>
<evidence type="ECO:0000313" key="3">
    <source>
        <dbReference type="EMBL" id="URN93943.1"/>
    </source>
</evidence>
<protein>
    <recommendedName>
        <fullName evidence="2">UPF0291 protein NAG76_19275</fullName>
    </recommendedName>
</protein>
<sequence>MDMEKLIARINELSRKNKSEGLTADEIKERDELRKKYLINFRSNMRQQLDNIEFVDAEDQGDNKTLLN</sequence>
<reference evidence="3" key="1">
    <citation type="submission" date="2022-05" db="EMBL/GenBank/DDBJ databases">
        <title>Novel bacterial taxa in a minimal lignocellulolytic consortium and its capacity to transform plastics disclosed by genome-resolved metagenomics.</title>
        <authorList>
            <person name="Rodriguez C.A.D."/>
            <person name="Diaz-Garcia L."/>
            <person name="Herrera K."/>
            <person name="Tarazona N.A."/>
            <person name="Sproer C."/>
            <person name="Overmann J."/>
            <person name="Jimenez D.J."/>
        </authorList>
    </citation>
    <scope>NUCLEOTIDE SEQUENCE</scope>
    <source>
        <strain evidence="3">MAG5</strain>
    </source>
</reference>
<dbReference type="Gene3D" id="1.10.287.540">
    <property type="entry name" value="Helix hairpin bin"/>
    <property type="match status" value="1"/>
</dbReference>
<keyword evidence="1 2" id="KW-0963">Cytoplasm</keyword>
<gene>
    <name evidence="3" type="ORF">NAG76_19275</name>
</gene>
<organism evidence="3 4">
    <name type="scientific">Candidatus Pristimantibacillus lignocellulolyticus</name>
    <dbReference type="NCBI Taxonomy" id="2994561"/>
    <lineage>
        <taxon>Bacteria</taxon>
        <taxon>Bacillati</taxon>
        <taxon>Bacillota</taxon>
        <taxon>Bacilli</taxon>
        <taxon>Bacillales</taxon>
        <taxon>Paenibacillaceae</taxon>
        <taxon>Candidatus Pristimantibacillus</taxon>
    </lineage>
</organism>
<dbReference type="Pfam" id="PF05979">
    <property type="entry name" value="DUF896"/>
    <property type="match status" value="1"/>
</dbReference>
<dbReference type="PANTHER" id="PTHR37300">
    <property type="entry name" value="UPF0291 PROTEIN CBO2609/CLC_2481"/>
    <property type="match status" value="1"/>
</dbReference>
<evidence type="ECO:0000256" key="1">
    <source>
        <dbReference type="ARBA" id="ARBA00022490"/>
    </source>
</evidence>
<accession>A0A9J6ZD29</accession>
<comment type="subcellular location">
    <subcellularLocation>
        <location evidence="2">Cytoplasm</location>
    </subcellularLocation>
</comment>
<dbReference type="KEGG" id="plig:NAG76_19275"/>
<dbReference type="SUPFAM" id="SSF158221">
    <property type="entry name" value="YnzC-like"/>
    <property type="match status" value="1"/>
</dbReference>
<dbReference type="Proteomes" id="UP001056756">
    <property type="component" value="Chromosome"/>
</dbReference>
<evidence type="ECO:0000256" key="2">
    <source>
        <dbReference type="HAMAP-Rule" id="MF_01103"/>
    </source>
</evidence>
<evidence type="ECO:0000313" key="4">
    <source>
        <dbReference type="Proteomes" id="UP001056756"/>
    </source>
</evidence>
<proteinExistence type="inferred from homology"/>
<name>A0A9J6ZD29_9BACL</name>
<dbReference type="EMBL" id="CP097899">
    <property type="protein sequence ID" value="URN93943.1"/>
    <property type="molecule type" value="Genomic_DNA"/>
</dbReference>
<dbReference type="AlphaFoldDB" id="A0A9J6ZD29"/>
<dbReference type="GO" id="GO:0005737">
    <property type="term" value="C:cytoplasm"/>
    <property type="evidence" value="ECO:0007669"/>
    <property type="project" value="UniProtKB-SubCell"/>
</dbReference>
<dbReference type="HAMAP" id="MF_01103">
    <property type="entry name" value="UPF0291"/>
    <property type="match status" value="1"/>
</dbReference>
<comment type="similarity">
    <text evidence="2">Belongs to the UPF0291 family.</text>
</comment>